<dbReference type="InterPro" id="IPR050364">
    <property type="entry name" value="Cytochrome_P450_fung"/>
</dbReference>
<evidence type="ECO:0008006" key="12">
    <source>
        <dbReference type="Google" id="ProtNLM"/>
    </source>
</evidence>
<evidence type="ECO:0000313" key="10">
    <source>
        <dbReference type="EMBL" id="KAL0067936.1"/>
    </source>
</evidence>
<evidence type="ECO:0000256" key="1">
    <source>
        <dbReference type="ARBA" id="ARBA00001971"/>
    </source>
</evidence>
<dbReference type="Gene3D" id="1.10.630.10">
    <property type="entry name" value="Cytochrome P450"/>
    <property type="match status" value="1"/>
</dbReference>
<dbReference type="Pfam" id="PF00067">
    <property type="entry name" value="p450"/>
    <property type="match status" value="1"/>
</dbReference>
<comment type="similarity">
    <text evidence="3 9">Belongs to the cytochrome P450 family.</text>
</comment>
<dbReference type="InterPro" id="IPR002401">
    <property type="entry name" value="Cyt_P450_E_grp-I"/>
</dbReference>
<dbReference type="SUPFAM" id="SSF48264">
    <property type="entry name" value="Cytochrome P450"/>
    <property type="match status" value="1"/>
</dbReference>
<dbReference type="Proteomes" id="UP001437256">
    <property type="component" value="Unassembled WGS sequence"/>
</dbReference>
<evidence type="ECO:0000256" key="4">
    <source>
        <dbReference type="ARBA" id="ARBA00022617"/>
    </source>
</evidence>
<evidence type="ECO:0000256" key="7">
    <source>
        <dbReference type="ARBA" id="ARBA00023004"/>
    </source>
</evidence>
<evidence type="ECO:0000256" key="5">
    <source>
        <dbReference type="ARBA" id="ARBA00022723"/>
    </source>
</evidence>
<dbReference type="InterPro" id="IPR001128">
    <property type="entry name" value="Cyt_P450"/>
</dbReference>
<dbReference type="InterPro" id="IPR017972">
    <property type="entry name" value="Cyt_P450_CS"/>
</dbReference>
<dbReference type="CDD" id="cd11065">
    <property type="entry name" value="CYP64-like"/>
    <property type="match status" value="1"/>
</dbReference>
<dbReference type="PRINTS" id="PR00463">
    <property type="entry name" value="EP450I"/>
</dbReference>
<comment type="cofactor">
    <cofactor evidence="1">
        <name>heme</name>
        <dbReference type="ChEBI" id="CHEBI:30413"/>
    </cofactor>
</comment>
<dbReference type="PANTHER" id="PTHR46300">
    <property type="entry name" value="P450, PUTATIVE (EUROFUNG)-RELATED-RELATED"/>
    <property type="match status" value="1"/>
</dbReference>
<organism evidence="10 11">
    <name type="scientific">Marasmius tenuissimus</name>
    <dbReference type="NCBI Taxonomy" id="585030"/>
    <lineage>
        <taxon>Eukaryota</taxon>
        <taxon>Fungi</taxon>
        <taxon>Dikarya</taxon>
        <taxon>Basidiomycota</taxon>
        <taxon>Agaricomycotina</taxon>
        <taxon>Agaricomycetes</taxon>
        <taxon>Agaricomycetidae</taxon>
        <taxon>Agaricales</taxon>
        <taxon>Marasmiineae</taxon>
        <taxon>Marasmiaceae</taxon>
        <taxon>Marasmius</taxon>
    </lineage>
</organism>
<dbReference type="InterPro" id="IPR036396">
    <property type="entry name" value="Cyt_P450_sf"/>
</dbReference>
<dbReference type="PROSITE" id="PS00086">
    <property type="entry name" value="CYTOCHROME_P450"/>
    <property type="match status" value="1"/>
</dbReference>
<proteinExistence type="inferred from homology"/>
<evidence type="ECO:0000256" key="9">
    <source>
        <dbReference type="RuleBase" id="RU000461"/>
    </source>
</evidence>
<gene>
    <name evidence="10" type="ORF">AAF712_005105</name>
</gene>
<keyword evidence="6 9" id="KW-0560">Oxidoreductase</keyword>
<keyword evidence="5 9" id="KW-0479">Metal-binding</keyword>
<dbReference type="PRINTS" id="PR00385">
    <property type="entry name" value="P450"/>
</dbReference>
<name>A0ABR3A3L9_9AGAR</name>
<keyword evidence="11" id="KW-1185">Reference proteome</keyword>
<protein>
    <recommendedName>
        <fullName evidence="12">Cytochrome P450</fullName>
    </recommendedName>
</protein>
<comment type="caution">
    <text evidence="10">The sequence shown here is derived from an EMBL/GenBank/DDBJ whole genome shotgun (WGS) entry which is preliminary data.</text>
</comment>
<reference evidence="10 11" key="1">
    <citation type="submission" date="2024-05" db="EMBL/GenBank/DDBJ databases">
        <title>A draft genome resource for the thread blight pathogen Marasmius tenuissimus strain MS-2.</title>
        <authorList>
            <person name="Yulfo-Soto G.E."/>
            <person name="Baruah I.K."/>
            <person name="Amoako-Attah I."/>
            <person name="Bukari Y."/>
            <person name="Meinhardt L.W."/>
            <person name="Bailey B.A."/>
            <person name="Cohen S.P."/>
        </authorList>
    </citation>
    <scope>NUCLEOTIDE SEQUENCE [LARGE SCALE GENOMIC DNA]</scope>
    <source>
        <strain evidence="10 11">MS-2</strain>
    </source>
</reference>
<keyword evidence="7 9" id="KW-0408">Iron</keyword>
<accession>A0ABR3A3L9</accession>
<evidence type="ECO:0000313" key="11">
    <source>
        <dbReference type="Proteomes" id="UP001437256"/>
    </source>
</evidence>
<keyword evidence="8 9" id="KW-0503">Monooxygenase</keyword>
<dbReference type="EMBL" id="JBBXMP010000022">
    <property type="protein sequence ID" value="KAL0067936.1"/>
    <property type="molecule type" value="Genomic_DNA"/>
</dbReference>
<evidence type="ECO:0000256" key="3">
    <source>
        <dbReference type="ARBA" id="ARBA00010617"/>
    </source>
</evidence>
<keyword evidence="4 9" id="KW-0349">Heme</keyword>
<evidence type="ECO:0000256" key="2">
    <source>
        <dbReference type="ARBA" id="ARBA00005179"/>
    </source>
</evidence>
<evidence type="ECO:0000256" key="6">
    <source>
        <dbReference type="ARBA" id="ARBA00023002"/>
    </source>
</evidence>
<comment type="pathway">
    <text evidence="2">Secondary metabolite biosynthesis.</text>
</comment>
<evidence type="ECO:0000256" key="8">
    <source>
        <dbReference type="ARBA" id="ARBA00023033"/>
    </source>
</evidence>
<sequence length="500" mass="57069">MEEITLYTTFISFILVLVFLRRRGRRPYPPGPKGWPIIGDLKALEPKTKDSPPGLKYRWERYVDWSHQYNSPDIVSVPVFGERMIILNTKKAADELLEKRSATYSDRPAMRMANELSGWAWGLGFMRHSDWWRLHRKTFHQHFQPRAMPQYYDIQRAATEALIQKLTTNPEDFYEHIRQHSGSIILKITYGYELQSNMATDPYVDLVNKAMHGISETSVPGTFLVDFFPVLKYIPEWLPGGGFKRKARVWKKESYELRDRPWEWFKSAVANGTADPSVATRMLEKLASSETVTSDCDREMMEEVIKNSAGVAYMAGADTTVSFMLSFIINMIYHPDVQARAQAEIDSLVASSARLPDFGDQDKLPFVDAIIAETLRHQPVAPYAIAHAAEEDDVYEGYWIPKGSTVVGNVWAVLHDEDVYGAEPMKFNPDRFMKTEAGGKDMPPHPEKYAFGFGRRICPGRYLALNSAWLATTRILTNFTIVAAEDEEAPVVEYNDGLVR</sequence>
<dbReference type="PANTHER" id="PTHR46300:SF7">
    <property type="entry name" value="P450, PUTATIVE (EUROFUNG)-RELATED"/>
    <property type="match status" value="1"/>
</dbReference>